<feature type="non-terminal residue" evidence="1">
    <location>
        <position position="167"/>
    </location>
</feature>
<sequence length="167" mass="18922">MTSTQERFHVIRKRIRNLYELTVSNYRLGYDMDLVHKLYQWKERDRDGGGGFNIDANLNGNGNAITSTNTSGIVVMGNGKDESMAYRPEMGNHQSEVRDLESQKLRSLSVTSAFIPSPAPFKHEHHEMEDNANANASMSLRSVIVRGTHNEKNDDDLDGLSHVFNKR</sequence>
<reference evidence="1 2" key="1">
    <citation type="journal article" date="2013" name="Curr. Biol.">
        <title>The Genome of the Foraminiferan Reticulomyxa filosa.</title>
        <authorList>
            <person name="Glockner G."/>
            <person name="Hulsmann N."/>
            <person name="Schleicher M."/>
            <person name="Noegel A.A."/>
            <person name="Eichinger L."/>
            <person name="Gallinger C."/>
            <person name="Pawlowski J."/>
            <person name="Sierra R."/>
            <person name="Euteneuer U."/>
            <person name="Pillet L."/>
            <person name="Moustafa A."/>
            <person name="Platzer M."/>
            <person name="Groth M."/>
            <person name="Szafranski K."/>
            <person name="Schliwa M."/>
        </authorList>
    </citation>
    <scope>NUCLEOTIDE SEQUENCE [LARGE SCALE GENOMIC DNA]</scope>
</reference>
<accession>X6NH43</accession>
<organism evidence="1 2">
    <name type="scientific">Reticulomyxa filosa</name>
    <dbReference type="NCBI Taxonomy" id="46433"/>
    <lineage>
        <taxon>Eukaryota</taxon>
        <taxon>Sar</taxon>
        <taxon>Rhizaria</taxon>
        <taxon>Retaria</taxon>
        <taxon>Foraminifera</taxon>
        <taxon>Monothalamids</taxon>
        <taxon>Reticulomyxidae</taxon>
        <taxon>Reticulomyxa</taxon>
    </lineage>
</organism>
<dbReference type="AlphaFoldDB" id="X6NH43"/>
<keyword evidence="2" id="KW-1185">Reference proteome</keyword>
<proteinExistence type="predicted"/>
<comment type="caution">
    <text evidence="1">The sequence shown here is derived from an EMBL/GenBank/DDBJ whole genome shotgun (WGS) entry which is preliminary data.</text>
</comment>
<evidence type="ECO:0000313" key="1">
    <source>
        <dbReference type="EMBL" id="ETO25218.1"/>
    </source>
</evidence>
<gene>
    <name evidence="1" type="ORF">RFI_11919</name>
</gene>
<evidence type="ECO:0000313" key="2">
    <source>
        <dbReference type="Proteomes" id="UP000023152"/>
    </source>
</evidence>
<dbReference type="Proteomes" id="UP000023152">
    <property type="component" value="Unassembled WGS sequence"/>
</dbReference>
<protein>
    <submittedName>
        <fullName evidence="1">Uncharacterized protein</fullName>
    </submittedName>
</protein>
<dbReference type="EMBL" id="ASPP01008686">
    <property type="protein sequence ID" value="ETO25218.1"/>
    <property type="molecule type" value="Genomic_DNA"/>
</dbReference>
<name>X6NH43_RETFI</name>